<comment type="caution">
    <text evidence="7">The sequence shown here is derived from an EMBL/GenBank/DDBJ whole genome shotgun (WGS) entry which is preliminary data.</text>
</comment>
<dbReference type="EMBL" id="CACVBM020000566">
    <property type="protein sequence ID" value="CAA7020956.1"/>
    <property type="molecule type" value="Genomic_DNA"/>
</dbReference>
<dbReference type="OrthoDB" id="1666376at2759"/>
<name>A0A6D2HZR2_9BRAS</name>
<sequence>MAMEEESFSKVLQIGDLSSDYMRAIPLDFVRRFSDSELLGKMKITAKWGTTWEVDICKNPGFFYMDKAGWNQFVSDNCLKGGDLITFTHKGAMCFSVKIFKEMLQPPQPTPPFFASFSGGGHRTEEQEECVSKDVNKEAESDGGRKFKTKLEKVVSVPRYSRGSSSSNVTGFTVVIQSSYFTKRLLGITHSFAKAHMPRTNASFKIHHPDEKKSWSVRYLPRIHPFLLNKWKPMFSSGWGVLVREYPLAIGDICTFTLIKPEEMLLVVTKPREEDSLMMI</sequence>
<evidence type="ECO:0000256" key="4">
    <source>
        <dbReference type="ARBA" id="ARBA00023163"/>
    </source>
</evidence>
<feature type="domain" description="TF-B3" evidence="6">
    <location>
        <begin position="171"/>
        <end position="272"/>
    </location>
</feature>
<feature type="domain" description="TF-B3" evidence="6">
    <location>
        <begin position="8"/>
        <end position="103"/>
    </location>
</feature>
<keyword evidence="3" id="KW-0238">DNA-binding</keyword>
<comment type="subcellular location">
    <subcellularLocation>
        <location evidence="1">Nucleus</location>
    </subcellularLocation>
</comment>
<dbReference type="SUPFAM" id="SSF101936">
    <property type="entry name" value="DNA-binding pseudobarrel domain"/>
    <property type="match status" value="2"/>
</dbReference>
<evidence type="ECO:0000256" key="3">
    <source>
        <dbReference type="ARBA" id="ARBA00023125"/>
    </source>
</evidence>
<evidence type="ECO:0000256" key="2">
    <source>
        <dbReference type="ARBA" id="ARBA00023015"/>
    </source>
</evidence>
<dbReference type="Gene3D" id="2.40.330.10">
    <property type="entry name" value="DNA-binding pseudobarrel domain"/>
    <property type="match status" value="2"/>
</dbReference>
<keyword evidence="4" id="KW-0804">Transcription</keyword>
<dbReference type="PANTHER" id="PTHR31391:SF4">
    <property type="entry name" value="B3 DOMAIN-CONTAINING PROTEIN OS03G0184500"/>
    <property type="match status" value="1"/>
</dbReference>
<evidence type="ECO:0000313" key="8">
    <source>
        <dbReference type="Proteomes" id="UP000467841"/>
    </source>
</evidence>
<evidence type="ECO:0000256" key="5">
    <source>
        <dbReference type="ARBA" id="ARBA00023242"/>
    </source>
</evidence>
<reference evidence="7" key="1">
    <citation type="submission" date="2020-01" db="EMBL/GenBank/DDBJ databases">
        <authorList>
            <person name="Mishra B."/>
        </authorList>
    </citation>
    <scope>NUCLEOTIDE SEQUENCE [LARGE SCALE GENOMIC DNA]</scope>
</reference>
<evidence type="ECO:0000259" key="6">
    <source>
        <dbReference type="PROSITE" id="PS50863"/>
    </source>
</evidence>
<dbReference type="CDD" id="cd10017">
    <property type="entry name" value="B3_DNA"/>
    <property type="match status" value="2"/>
</dbReference>
<evidence type="ECO:0000256" key="1">
    <source>
        <dbReference type="ARBA" id="ARBA00004123"/>
    </source>
</evidence>
<organism evidence="7 8">
    <name type="scientific">Microthlaspi erraticum</name>
    <dbReference type="NCBI Taxonomy" id="1685480"/>
    <lineage>
        <taxon>Eukaryota</taxon>
        <taxon>Viridiplantae</taxon>
        <taxon>Streptophyta</taxon>
        <taxon>Embryophyta</taxon>
        <taxon>Tracheophyta</taxon>
        <taxon>Spermatophyta</taxon>
        <taxon>Magnoliopsida</taxon>
        <taxon>eudicotyledons</taxon>
        <taxon>Gunneridae</taxon>
        <taxon>Pentapetalae</taxon>
        <taxon>rosids</taxon>
        <taxon>malvids</taxon>
        <taxon>Brassicales</taxon>
        <taxon>Brassicaceae</taxon>
        <taxon>Coluteocarpeae</taxon>
        <taxon>Microthlaspi</taxon>
    </lineage>
</organism>
<keyword evidence="2" id="KW-0805">Transcription regulation</keyword>
<gene>
    <name evidence="7" type="ORF">MERR_LOCUS8191</name>
</gene>
<keyword evidence="5" id="KW-0539">Nucleus</keyword>
<keyword evidence="8" id="KW-1185">Reference proteome</keyword>
<dbReference type="InterPro" id="IPR015300">
    <property type="entry name" value="DNA-bd_pseudobarrel_sf"/>
</dbReference>
<proteinExistence type="predicted"/>
<dbReference type="Pfam" id="PF02362">
    <property type="entry name" value="B3"/>
    <property type="match status" value="2"/>
</dbReference>
<protein>
    <recommendedName>
        <fullName evidence="6">TF-B3 domain-containing protein</fullName>
    </recommendedName>
</protein>
<dbReference type="GO" id="GO:0003677">
    <property type="term" value="F:DNA binding"/>
    <property type="evidence" value="ECO:0007669"/>
    <property type="project" value="UniProtKB-KW"/>
</dbReference>
<dbReference type="PROSITE" id="PS50863">
    <property type="entry name" value="B3"/>
    <property type="match status" value="2"/>
</dbReference>
<dbReference type="Proteomes" id="UP000467841">
    <property type="component" value="Unassembled WGS sequence"/>
</dbReference>
<accession>A0A6D2HZR2</accession>
<dbReference type="SMART" id="SM01019">
    <property type="entry name" value="B3"/>
    <property type="match status" value="2"/>
</dbReference>
<dbReference type="GO" id="GO:0005634">
    <property type="term" value="C:nucleus"/>
    <property type="evidence" value="ECO:0007669"/>
    <property type="project" value="UniProtKB-SubCell"/>
</dbReference>
<dbReference type="AlphaFoldDB" id="A0A6D2HZR2"/>
<dbReference type="InterPro" id="IPR044837">
    <property type="entry name" value="REM16-like"/>
</dbReference>
<dbReference type="InterPro" id="IPR003340">
    <property type="entry name" value="B3_DNA-bd"/>
</dbReference>
<evidence type="ECO:0000313" key="7">
    <source>
        <dbReference type="EMBL" id="CAA7020956.1"/>
    </source>
</evidence>
<dbReference type="PANTHER" id="PTHR31391">
    <property type="entry name" value="B3 DOMAIN-CONTAINING PROTEIN OS11G0197600-RELATED"/>
    <property type="match status" value="1"/>
</dbReference>